<gene>
    <name evidence="1" type="ORF">HMPREF0198_2470</name>
</gene>
<organism evidence="1 2">
    <name type="scientific">Cardiobacterium hominis (strain ATCC 15826 / DSM 8339 / NCTC 10426 / 6573)</name>
    <dbReference type="NCBI Taxonomy" id="638300"/>
    <lineage>
        <taxon>Bacteria</taxon>
        <taxon>Pseudomonadati</taxon>
        <taxon>Pseudomonadota</taxon>
        <taxon>Gammaproteobacteria</taxon>
        <taxon>Cardiobacteriales</taxon>
        <taxon>Cardiobacteriaceae</taxon>
        <taxon>Cardiobacterium</taxon>
    </lineage>
</organism>
<dbReference type="Proteomes" id="UP000004870">
    <property type="component" value="Unassembled WGS sequence"/>
</dbReference>
<accession>C8ND92</accession>
<protein>
    <submittedName>
        <fullName evidence="1">Uncharacterized protein</fullName>
    </submittedName>
</protein>
<dbReference type="AlphaFoldDB" id="C8ND92"/>
<dbReference type="RefSeq" id="WP_004143219.1">
    <property type="nucleotide sequence ID" value="NZ_GG694029.1"/>
</dbReference>
<reference evidence="1 2" key="1">
    <citation type="submission" date="2009-08" db="EMBL/GenBank/DDBJ databases">
        <authorList>
            <person name="Qin X."/>
            <person name="Bachman B."/>
            <person name="Battles P."/>
            <person name="Bell A."/>
            <person name="Bess C."/>
            <person name="Bickham C."/>
            <person name="Chaboub L."/>
            <person name="Chen D."/>
            <person name="Coyle M."/>
            <person name="Deiros D.R."/>
            <person name="Dinh H."/>
            <person name="Forbes L."/>
            <person name="Fowler G."/>
            <person name="Francisco L."/>
            <person name="Fu Q."/>
            <person name="Gubbala S."/>
            <person name="Hale W."/>
            <person name="Han Y."/>
            <person name="Hemphill L."/>
            <person name="Highlander S.K."/>
            <person name="Hirani K."/>
            <person name="Hogues M."/>
            <person name="Jackson L."/>
            <person name="Jakkamsetti A."/>
            <person name="Javaid M."/>
            <person name="Jiang H."/>
            <person name="Korchina V."/>
            <person name="Kovar C."/>
            <person name="Lara F."/>
            <person name="Lee S."/>
            <person name="Mata R."/>
            <person name="Mathew T."/>
            <person name="Moen C."/>
            <person name="Morales K."/>
            <person name="Munidasa M."/>
            <person name="Nazareth L."/>
            <person name="Ngo R."/>
            <person name="Nguyen L."/>
            <person name="Okwuonu G."/>
            <person name="Ongeri F."/>
            <person name="Patil S."/>
            <person name="Petrosino J."/>
            <person name="Pham C."/>
            <person name="Pham P."/>
            <person name="Pu L.-L."/>
            <person name="Puazo M."/>
            <person name="Raj R."/>
            <person name="Reid J."/>
            <person name="Rouhana J."/>
            <person name="Saada N."/>
            <person name="Shang Y."/>
            <person name="Simmons D."/>
            <person name="Thornton R."/>
            <person name="Warren J."/>
            <person name="Weissenberger G."/>
            <person name="Zhang J."/>
            <person name="Zhang L."/>
            <person name="Zhou C."/>
            <person name="Zhu D."/>
            <person name="Muzny D."/>
            <person name="Worley K."/>
            <person name="Gibbs R."/>
        </authorList>
    </citation>
    <scope>NUCLEOTIDE SEQUENCE [LARGE SCALE GENOMIC DNA]</scope>
    <source>
        <strain evidence="2">ATCC 15826 / DSM 8339 / NCTC 10426 / 6573</strain>
    </source>
</reference>
<dbReference type="EMBL" id="ACKY01000130">
    <property type="protein sequence ID" value="EEV87485.1"/>
    <property type="molecule type" value="Genomic_DNA"/>
</dbReference>
<evidence type="ECO:0000313" key="2">
    <source>
        <dbReference type="Proteomes" id="UP000004870"/>
    </source>
</evidence>
<dbReference type="STRING" id="2718.CHUV0807_1837"/>
<evidence type="ECO:0000313" key="1">
    <source>
        <dbReference type="EMBL" id="EEV87485.1"/>
    </source>
</evidence>
<sequence length="139" mass="15030">MRILVVLILAAAFCGGLYFWSRDPLADVPTSAHGFIDVPLPHGTDANTVLILTPPHSPDDLRQTADALQKALQEAGIPATRDTRYHSADPVMSARFDALAHRPGPIVFVRNKARANPPLADVIAEYRTPETPQAKASSQ</sequence>
<comment type="caution">
    <text evidence="1">The sequence shown here is derived from an EMBL/GenBank/DDBJ whole genome shotgun (WGS) entry which is preliminary data.</text>
</comment>
<dbReference type="GeneID" id="84790586"/>
<proteinExistence type="predicted"/>
<dbReference type="HOGENOM" id="CLU_1841505_0_0_6"/>
<dbReference type="OrthoDB" id="5974995at2"/>
<name>C8ND92_CARH6</name>
<keyword evidence="2" id="KW-1185">Reference proteome</keyword>